<sequence length="117" mass="13826">MLTMLFILGFILGIIWLIFLCILTILLIIKIVNRIRHKTESLRFQKIFTFLLKSIIPFFLVLFFVGGCRTAFANPKFHYCIVERILNNNHYCEYTNYGIFVEGNEGSGMRIYFKETK</sequence>
<evidence type="ECO:0000313" key="2">
    <source>
        <dbReference type="EMBL" id="TLE08337.1"/>
    </source>
</evidence>
<gene>
    <name evidence="2" type="ORF">LS79_010175</name>
</gene>
<dbReference type="AlphaFoldDB" id="A0A4V6I5M3"/>
<organism evidence="2 3">
    <name type="scientific">Helicobacter bilis</name>
    <dbReference type="NCBI Taxonomy" id="37372"/>
    <lineage>
        <taxon>Bacteria</taxon>
        <taxon>Pseudomonadati</taxon>
        <taxon>Campylobacterota</taxon>
        <taxon>Epsilonproteobacteria</taxon>
        <taxon>Campylobacterales</taxon>
        <taxon>Helicobacteraceae</taxon>
        <taxon>Helicobacter</taxon>
    </lineage>
</organism>
<keyword evidence="1" id="KW-0812">Transmembrane</keyword>
<reference evidence="2 3" key="1">
    <citation type="journal article" date="2014" name="Genome Announc.">
        <title>Draft genome sequences of eight enterohepatic helicobacter species isolated from both laboratory and wild rodents.</title>
        <authorList>
            <person name="Sheh A."/>
            <person name="Shen Z."/>
            <person name="Fox J.G."/>
        </authorList>
    </citation>
    <scope>NUCLEOTIDE SEQUENCE [LARGE SCALE GENOMIC DNA]</scope>
    <source>
        <strain evidence="2 3">ATCC 49320</strain>
    </source>
</reference>
<accession>A0A4V6I5M3</accession>
<keyword evidence="1" id="KW-0472">Membrane</keyword>
<comment type="caution">
    <text evidence="2">The sequence shown here is derived from an EMBL/GenBank/DDBJ whole genome shotgun (WGS) entry which is preliminary data.</text>
</comment>
<dbReference type="EMBL" id="JRPJ02000052">
    <property type="protein sequence ID" value="TLE08337.1"/>
    <property type="molecule type" value="Genomic_DNA"/>
</dbReference>
<protein>
    <submittedName>
        <fullName evidence="2">Uncharacterized protein</fullName>
    </submittedName>
</protein>
<feature type="transmembrane region" description="Helical" evidence="1">
    <location>
        <begin position="6"/>
        <end position="29"/>
    </location>
</feature>
<name>A0A4V6I5M3_9HELI</name>
<evidence type="ECO:0000256" key="1">
    <source>
        <dbReference type="SAM" id="Phobius"/>
    </source>
</evidence>
<keyword evidence="1" id="KW-1133">Transmembrane helix</keyword>
<proteinExistence type="predicted"/>
<feature type="transmembrane region" description="Helical" evidence="1">
    <location>
        <begin position="50"/>
        <end position="72"/>
    </location>
</feature>
<dbReference type="Proteomes" id="UP000029857">
    <property type="component" value="Unassembled WGS sequence"/>
</dbReference>
<evidence type="ECO:0000313" key="3">
    <source>
        <dbReference type="Proteomes" id="UP000029857"/>
    </source>
</evidence>